<dbReference type="InterPro" id="IPR001128">
    <property type="entry name" value="Cyt_P450"/>
</dbReference>
<evidence type="ECO:0000256" key="4">
    <source>
        <dbReference type="ARBA" id="ARBA00023002"/>
    </source>
</evidence>
<dbReference type="PRINTS" id="PR00359">
    <property type="entry name" value="BP450"/>
</dbReference>
<gene>
    <name evidence="9" type="ORF">SAMN05443668_106393</name>
</gene>
<evidence type="ECO:0000256" key="2">
    <source>
        <dbReference type="ARBA" id="ARBA00022617"/>
    </source>
</evidence>
<dbReference type="PRINTS" id="PR00385">
    <property type="entry name" value="P450"/>
</dbReference>
<dbReference type="GO" id="GO:0005506">
    <property type="term" value="F:iron ion binding"/>
    <property type="evidence" value="ECO:0007669"/>
    <property type="project" value="InterPro"/>
</dbReference>
<keyword evidence="4 7" id="KW-0560">Oxidoreductase</keyword>
<keyword evidence="10" id="KW-1185">Reference proteome</keyword>
<accession>A0A1M7R416</accession>
<evidence type="ECO:0000256" key="6">
    <source>
        <dbReference type="ARBA" id="ARBA00023033"/>
    </source>
</evidence>
<reference evidence="9 10" key="1">
    <citation type="submission" date="2016-11" db="EMBL/GenBank/DDBJ databases">
        <authorList>
            <person name="Jaros S."/>
            <person name="Januszkiewicz K."/>
            <person name="Wedrychowicz H."/>
        </authorList>
    </citation>
    <scope>NUCLEOTIDE SEQUENCE [LARGE SCALE GENOMIC DNA]</scope>
    <source>
        <strain evidence="9 10">DSM 46144</strain>
    </source>
</reference>
<dbReference type="InterPro" id="IPR017972">
    <property type="entry name" value="Cyt_P450_CS"/>
</dbReference>
<keyword evidence="3 7" id="KW-0479">Metal-binding</keyword>
<organism evidence="9 10">
    <name type="scientific">Cryptosporangium aurantiacum</name>
    <dbReference type="NCBI Taxonomy" id="134849"/>
    <lineage>
        <taxon>Bacteria</taxon>
        <taxon>Bacillati</taxon>
        <taxon>Actinomycetota</taxon>
        <taxon>Actinomycetes</taxon>
        <taxon>Cryptosporangiales</taxon>
        <taxon>Cryptosporangiaceae</taxon>
        <taxon>Cryptosporangium</taxon>
    </lineage>
</organism>
<dbReference type="Gene3D" id="1.10.630.10">
    <property type="entry name" value="Cytochrome P450"/>
    <property type="match status" value="1"/>
</dbReference>
<evidence type="ECO:0000313" key="9">
    <source>
        <dbReference type="EMBL" id="SHN39949.1"/>
    </source>
</evidence>
<dbReference type="CDD" id="cd11035">
    <property type="entry name" value="P450cam-like"/>
    <property type="match status" value="1"/>
</dbReference>
<dbReference type="PROSITE" id="PS00086">
    <property type="entry name" value="CYTOCHROME_P450"/>
    <property type="match status" value="1"/>
</dbReference>
<keyword evidence="6 7" id="KW-0503">Monooxygenase</keyword>
<evidence type="ECO:0000256" key="8">
    <source>
        <dbReference type="SAM" id="MobiDB-lite"/>
    </source>
</evidence>
<name>A0A1M7R416_9ACTN</name>
<dbReference type="GO" id="GO:0016705">
    <property type="term" value="F:oxidoreductase activity, acting on paired donors, with incorporation or reduction of molecular oxygen"/>
    <property type="evidence" value="ECO:0007669"/>
    <property type="project" value="InterPro"/>
</dbReference>
<dbReference type="InterPro" id="IPR002397">
    <property type="entry name" value="Cyt_P450_B"/>
</dbReference>
<dbReference type="GO" id="GO:0020037">
    <property type="term" value="F:heme binding"/>
    <property type="evidence" value="ECO:0007669"/>
    <property type="project" value="InterPro"/>
</dbReference>
<dbReference type="PANTHER" id="PTHR46696:SF6">
    <property type="entry name" value="P450, PUTATIVE (EUROFUNG)-RELATED"/>
    <property type="match status" value="1"/>
</dbReference>
<sequence length="403" mass="45661">MDTQTSPAAAGEAPLRPGFDHYTDPELLAHHRETWNRLRTETPIFRSDLTDKYDIFYLTRYADNLTALQDPATFSSSSVQYLDEPHQKMIPEELDPPEHTKYRRTLAAPFAPNEVRAREGEIREFCGQLIDEFVAKGGGDFREDFALKFPTTIFLRMMGMPVERRDEFIDRANTMMRMTGATDPDGSIRQTAAAEIIADIAAVMEERRAEPKDDVISHLLAQTIDGQPITEADFYAMGFLLYLAGLDTVANMLTYTFKHLAENPDLRRTLTEKPEMIPDAVEEFLRYYSIASGARVVTRDTELGGVRIKAGDRVMYCSAAASRDPEQFPDPDTFIPDRKPNRHTAFGAGPHRCLGSHLARLEMKVAIEEWHKRLPDYRIPEGTEFTEYVGVVAGFTGLPLEWD</sequence>
<dbReference type="SUPFAM" id="SSF48264">
    <property type="entry name" value="Cytochrome P450"/>
    <property type="match status" value="1"/>
</dbReference>
<keyword evidence="2 7" id="KW-0349">Heme</keyword>
<dbReference type="RefSeq" id="WP_073259732.1">
    <property type="nucleotide sequence ID" value="NZ_FRCS01000006.1"/>
</dbReference>
<dbReference type="AlphaFoldDB" id="A0A1M7R416"/>
<evidence type="ECO:0000256" key="3">
    <source>
        <dbReference type="ARBA" id="ARBA00022723"/>
    </source>
</evidence>
<evidence type="ECO:0000256" key="5">
    <source>
        <dbReference type="ARBA" id="ARBA00023004"/>
    </source>
</evidence>
<evidence type="ECO:0000256" key="1">
    <source>
        <dbReference type="ARBA" id="ARBA00010617"/>
    </source>
</evidence>
<feature type="region of interest" description="Disordered" evidence="8">
    <location>
        <begin position="1"/>
        <end position="20"/>
    </location>
</feature>
<comment type="similarity">
    <text evidence="1 7">Belongs to the cytochrome P450 family.</text>
</comment>
<proteinExistence type="inferred from homology"/>
<dbReference type="PANTHER" id="PTHR46696">
    <property type="entry name" value="P450, PUTATIVE (EUROFUNG)-RELATED"/>
    <property type="match status" value="1"/>
</dbReference>
<keyword evidence="5 7" id="KW-0408">Iron</keyword>
<dbReference type="FunFam" id="1.10.630.10:FF:000018">
    <property type="entry name" value="Cytochrome P450 monooxygenase"/>
    <property type="match status" value="1"/>
</dbReference>
<evidence type="ECO:0000313" key="10">
    <source>
        <dbReference type="Proteomes" id="UP000184440"/>
    </source>
</evidence>
<dbReference type="STRING" id="134849.SAMN05443668_106393"/>
<dbReference type="GO" id="GO:0004497">
    <property type="term" value="F:monooxygenase activity"/>
    <property type="evidence" value="ECO:0007669"/>
    <property type="project" value="UniProtKB-KW"/>
</dbReference>
<protein>
    <submittedName>
        <fullName evidence="9">Cytochrome P450</fullName>
    </submittedName>
</protein>
<dbReference type="Pfam" id="PF00067">
    <property type="entry name" value="p450"/>
    <property type="match status" value="1"/>
</dbReference>
<dbReference type="Proteomes" id="UP000184440">
    <property type="component" value="Unassembled WGS sequence"/>
</dbReference>
<evidence type="ECO:0000256" key="7">
    <source>
        <dbReference type="RuleBase" id="RU000461"/>
    </source>
</evidence>
<dbReference type="EMBL" id="FRCS01000006">
    <property type="protein sequence ID" value="SHN39949.1"/>
    <property type="molecule type" value="Genomic_DNA"/>
</dbReference>
<dbReference type="InterPro" id="IPR036396">
    <property type="entry name" value="Cyt_P450_sf"/>
</dbReference>